<evidence type="ECO:0000256" key="6">
    <source>
        <dbReference type="ARBA" id="ARBA00023052"/>
    </source>
</evidence>
<dbReference type="FunFam" id="3.40.50.1220:FF:000008">
    <property type="entry name" value="Acetolactate synthase"/>
    <property type="match status" value="1"/>
</dbReference>
<dbReference type="EMBL" id="AFGF01000135">
    <property type="protein sequence ID" value="EGO63079.1"/>
    <property type="molecule type" value="Genomic_DNA"/>
</dbReference>
<comment type="cofactor">
    <cofactor evidence="9">
        <name>thiamine diphosphate</name>
        <dbReference type="ChEBI" id="CHEBI:58937"/>
    </cofactor>
    <text evidence="9">Binds 1 thiamine pyrophosphate per subunit.</text>
</comment>
<sequence length="554" mass="59339">MQMSGGKIIIECLLQNGVTTVFGYPGGATLPLYDALCGSPLRHILPVHEQGAVHAADGYARLSGQAGVCIATSGPGATNLVTGLATAYMDSSPVVAITGQVSTGLLGTDAFQEVDITGITMPVTKHNFLVKHIDDLADTIRQAFVIATSGRPGPVLVDVPRDIQAAQGRWEPVGRAKFLPEQPDPAGSQTISRIVEMLAAAKRPVMLAGGGIKTANAWREAVALAINSGVPTVSTLMGLGVFPSVQPYFLGLTGLHGHQAANWAVYEADVILAAGTRFNDRVTGDRQVYANGKTVIHLDVDPGELDKNITADLSLVGDLRGNLARLAAEMLKKPLAIVDWRDRIGAWQKQFEKNYDTGRLNAPWIMRQMSRWTEGLPVTWVTDVGQHQMWAAQHLDLSTPNSWISAGGMGTMGFGLPAALGAQAACPDRRVILVAGDGGFKMTGIELLTAAHEKLPIICVILNNKSLGMVRQMQTLFYNRQYQAVDLPDFDFIAFAEACSATGIKTSVPDQFQAAFQRALQDTGKPHIIVADIDPEDLVEMIYPDSAVNQFVPL</sequence>
<dbReference type="GO" id="GO:0000287">
    <property type="term" value="F:magnesium ion binding"/>
    <property type="evidence" value="ECO:0007669"/>
    <property type="project" value="UniProtKB-UniRule"/>
</dbReference>
<evidence type="ECO:0000256" key="3">
    <source>
        <dbReference type="ARBA" id="ARBA00007812"/>
    </source>
</evidence>
<evidence type="ECO:0000313" key="13">
    <source>
        <dbReference type="EMBL" id="EGO63079.1"/>
    </source>
</evidence>
<dbReference type="InterPro" id="IPR000399">
    <property type="entry name" value="TPP-bd_CS"/>
</dbReference>
<dbReference type="AlphaFoldDB" id="F7NLI4"/>
<dbReference type="InterPro" id="IPR012000">
    <property type="entry name" value="Thiamin_PyroP_enz_cen_dom"/>
</dbReference>
<dbReference type="PANTHER" id="PTHR18968">
    <property type="entry name" value="THIAMINE PYROPHOSPHATE ENZYMES"/>
    <property type="match status" value="1"/>
</dbReference>
<organism evidence="13 14">
    <name type="scientific">Acetonema longum DSM 6540</name>
    <dbReference type="NCBI Taxonomy" id="1009370"/>
    <lineage>
        <taxon>Bacteria</taxon>
        <taxon>Bacillati</taxon>
        <taxon>Bacillota</taxon>
        <taxon>Negativicutes</taxon>
        <taxon>Acetonemataceae</taxon>
        <taxon>Acetonema</taxon>
    </lineage>
</organism>
<keyword evidence="5 9" id="KW-0028">Amino-acid biosynthesis</keyword>
<dbReference type="CDD" id="cd07035">
    <property type="entry name" value="TPP_PYR_POX_like"/>
    <property type="match status" value="1"/>
</dbReference>
<accession>F7NLI4</accession>
<reference evidence="13 14" key="1">
    <citation type="journal article" date="2011" name="EMBO J.">
        <title>Structural diversity of bacterial flagellar motors.</title>
        <authorList>
            <person name="Chen S."/>
            <person name="Beeby M."/>
            <person name="Murphy G.E."/>
            <person name="Leadbetter J.R."/>
            <person name="Hendrixson D.R."/>
            <person name="Briegel A."/>
            <person name="Li Z."/>
            <person name="Shi J."/>
            <person name="Tocheva E.I."/>
            <person name="Muller A."/>
            <person name="Dobro M.J."/>
            <person name="Jensen G.J."/>
        </authorList>
    </citation>
    <scope>NUCLEOTIDE SEQUENCE [LARGE SCALE GENOMIC DNA]</scope>
    <source>
        <strain evidence="13 14">DSM 6540</strain>
    </source>
</reference>
<comment type="cofactor">
    <cofactor evidence="9">
        <name>Mg(2+)</name>
        <dbReference type="ChEBI" id="CHEBI:18420"/>
    </cofactor>
    <text evidence="9">Binds 1 Mg(2+) ion per subunit.</text>
</comment>
<comment type="pathway">
    <text evidence="1 9">Amino-acid biosynthesis; L-isoleucine biosynthesis; L-isoleucine from 2-oxobutanoate: step 1/4.</text>
</comment>
<dbReference type="RefSeq" id="WP_004096921.1">
    <property type="nucleotide sequence ID" value="NZ_AFGF01000135.1"/>
</dbReference>
<dbReference type="Pfam" id="PF02776">
    <property type="entry name" value="TPP_enzyme_N"/>
    <property type="match status" value="1"/>
</dbReference>
<evidence type="ECO:0000313" key="14">
    <source>
        <dbReference type="Proteomes" id="UP000003240"/>
    </source>
</evidence>
<dbReference type="GO" id="GO:0009097">
    <property type="term" value="P:isoleucine biosynthetic process"/>
    <property type="evidence" value="ECO:0007669"/>
    <property type="project" value="UniProtKB-UniPathway"/>
</dbReference>
<protein>
    <recommendedName>
        <fullName evidence="4 9">Acetolactate synthase</fullName>
        <ecNumber evidence="4 9">2.2.1.6</ecNumber>
    </recommendedName>
</protein>
<dbReference type="InterPro" id="IPR012001">
    <property type="entry name" value="Thiamin_PyroP_enz_TPP-bd_dom"/>
</dbReference>
<dbReference type="FunFam" id="3.40.50.970:FF:000007">
    <property type="entry name" value="Acetolactate synthase"/>
    <property type="match status" value="1"/>
</dbReference>
<comment type="catalytic activity">
    <reaction evidence="8 9">
        <text>2 pyruvate + H(+) = (2S)-2-acetolactate + CO2</text>
        <dbReference type="Rhea" id="RHEA:25249"/>
        <dbReference type="ChEBI" id="CHEBI:15361"/>
        <dbReference type="ChEBI" id="CHEBI:15378"/>
        <dbReference type="ChEBI" id="CHEBI:16526"/>
        <dbReference type="ChEBI" id="CHEBI:58476"/>
        <dbReference type="EC" id="2.2.1.6"/>
    </reaction>
</comment>
<evidence type="ECO:0000259" key="10">
    <source>
        <dbReference type="Pfam" id="PF00205"/>
    </source>
</evidence>
<feature type="domain" description="Thiamine pyrophosphate enzyme central" evidence="10">
    <location>
        <begin position="191"/>
        <end position="325"/>
    </location>
</feature>
<dbReference type="Gene3D" id="3.40.50.1220">
    <property type="entry name" value="TPP-binding domain"/>
    <property type="match status" value="1"/>
</dbReference>
<comment type="caution">
    <text evidence="13">The sequence shown here is derived from an EMBL/GenBank/DDBJ whole genome shotgun (WGS) entry which is preliminary data.</text>
</comment>
<keyword evidence="7 9" id="KW-0100">Branched-chain amino acid biosynthesis</keyword>
<keyword evidence="9" id="KW-0479">Metal-binding</keyword>
<evidence type="ECO:0000256" key="5">
    <source>
        <dbReference type="ARBA" id="ARBA00022605"/>
    </source>
</evidence>
<evidence type="ECO:0000256" key="7">
    <source>
        <dbReference type="ARBA" id="ARBA00023304"/>
    </source>
</evidence>
<evidence type="ECO:0000256" key="2">
    <source>
        <dbReference type="ARBA" id="ARBA00005025"/>
    </source>
</evidence>
<keyword evidence="9" id="KW-0808">Transferase</keyword>
<dbReference type="InterPro" id="IPR029035">
    <property type="entry name" value="DHS-like_NAD/FAD-binding_dom"/>
</dbReference>
<dbReference type="GO" id="GO:0009099">
    <property type="term" value="P:L-valine biosynthetic process"/>
    <property type="evidence" value="ECO:0007669"/>
    <property type="project" value="UniProtKB-UniPathway"/>
</dbReference>
<dbReference type="SUPFAM" id="SSF52467">
    <property type="entry name" value="DHS-like NAD/FAD-binding domain"/>
    <property type="match status" value="1"/>
</dbReference>
<dbReference type="Gene3D" id="3.40.50.970">
    <property type="match status" value="2"/>
</dbReference>
<dbReference type="PROSITE" id="PS00187">
    <property type="entry name" value="TPP_ENZYMES"/>
    <property type="match status" value="1"/>
</dbReference>
<dbReference type="OrthoDB" id="4494979at2"/>
<dbReference type="NCBIfam" id="TIGR00118">
    <property type="entry name" value="acolac_lg"/>
    <property type="match status" value="1"/>
</dbReference>
<dbReference type="InterPro" id="IPR045229">
    <property type="entry name" value="TPP_enz"/>
</dbReference>
<dbReference type="eggNOG" id="COG0028">
    <property type="taxonomic scope" value="Bacteria"/>
</dbReference>
<keyword evidence="6 9" id="KW-0786">Thiamine pyrophosphate</keyword>
<dbReference type="UniPathway" id="UPA00049">
    <property type="reaction ID" value="UER00059"/>
</dbReference>
<dbReference type="Proteomes" id="UP000003240">
    <property type="component" value="Unassembled WGS sequence"/>
</dbReference>
<feature type="domain" description="Thiamine pyrophosphate enzyme TPP-binding" evidence="11">
    <location>
        <begin position="383"/>
        <end position="529"/>
    </location>
</feature>
<keyword evidence="9" id="KW-0460">Magnesium</keyword>
<evidence type="ECO:0000256" key="1">
    <source>
        <dbReference type="ARBA" id="ARBA00004974"/>
    </source>
</evidence>
<dbReference type="InterPro" id="IPR012846">
    <property type="entry name" value="Acetolactate_synth_lsu"/>
</dbReference>
<evidence type="ECO:0000256" key="8">
    <source>
        <dbReference type="ARBA" id="ARBA00048670"/>
    </source>
</evidence>
<evidence type="ECO:0000256" key="9">
    <source>
        <dbReference type="RuleBase" id="RU003591"/>
    </source>
</evidence>
<gene>
    <name evidence="13" type="ORF">ALO_14782</name>
</gene>
<dbReference type="GO" id="GO:0003984">
    <property type="term" value="F:acetolactate synthase activity"/>
    <property type="evidence" value="ECO:0007669"/>
    <property type="project" value="UniProtKB-EC"/>
</dbReference>
<evidence type="ECO:0000259" key="11">
    <source>
        <dbReference type="Pfam" id="PF02775"/>
    </source>
</evidence>
<evidence type="ECO:0000259" key="12">
    <source>
        <dbReference type="Pfam" id="PF02776"/>
    </source>
</evidence>
<dbReference type="STRING" id="1009370.ALO_14782"/>
<dbReference type="GO" id="GO:0030976">
    <property type="term" value="F:thiamine pyrophosphate binding"/>
    <property type="evidence" value="ECO:0007669"/>
    <property type="project" value="UniProtKB-UniRule"/>
</dbReference>
<comment type="pathway">
    <text evidence="2 9">Amino-acid biosynthesis; L-valine biosynthesis; L-valine from pyruvate: step 1/4.</text>
</comment>
<dbReference type="PANTHER" id="PTHR18968:SF13">
    <property type="entry name" value="ACETOLACTATE SYNTHASE CATALYTIC SUBUNIT, MITOCHONDRIAL"/>
    <property type="match status" value="1"/>
</dbReference>
<dbReference type="InterPro" id="IPR029061">
    <property type="entry name" value="THDP-binding"/>
</dbReference>
<dbReference type="SUPFAM" id="SSF52518">
    <property type="entry name" value="Thiamin diphosphate-binding fold (THDP-binding)"/>
    <property type="match status" value="2"/>
</dbReference>
<feature type="domain" description="Thiamine pyrophosphate enzyme N-terminal TPP-binding" evidence="12">
    <location>
        <begin position="3"/>
        <end position="117"/>
    </location>
</feature>
<comment type="similarity">
    <text evidence="3 9">Belongs to the TPP enzyme family.</text>
</comment>
<proteinExistence type="inferred from homology"/>
<keyword evidence="14" id="KW-1185">Reference proteome</keyword>
<dbReference type="Pfam" id="PF02775">
    <property type="entry name" value="TPP_enzyme_C"/>
    <property type="match status" value="1"/>
</dbReference>
<name>F7NLI4_9FIRM</name>
<dbReference type="Pfam" id="PF00205">
    <property type="entry name" value="TPP_enzyme_M"/>
    <property type="match status" value="1"/>
</dbReference>
<dbReference type="InterPro" id="IPR011766">
    <property type="entry name" value="TPP_enzyme_TPP-bd"/>
</dbReference>
<dbReference type="GO" id="GO:0005948">
    <property type="term" value="C:acetolactate synthase complex"/>
    <property type="evidence" value="ECO:0007669"/>
    <property type="project" value="TreeGrafter"/>
</dbReference>
<dbReference type="GO" id="GO:0050660">
    <property type="term" value="F:flavin adenine dinucleotide binding"/>
    <property type="evidence" value="ECO:0007669"/>
    <property type="project" value="InterPro"/>
</dbReference>
<dbReference type="UniPathway" id="UPA00047">
    <property type="reaction ID" value="UER00055"/>
</dbReference>
<dbReference type="EC" id="2.2.1.6" evidence="4 9"/>
<evidence type="ECO:0000256" key="4">
    <source>
        <dbReference type="ARBA" id="ARBA00013145"/>
    </source>
</evidence>